<feature type="chain" id="PRO_5020294894" evidence="1">
    <location>
        <begin position="29"/>
        <end position="234"/>
    </location>
</feature>
<proteinExistence type="predicted"/>
<dbReference type="OrthoDB" id="8761498at2"/>
<dbReference type="InterPro" id="IPR013424">
    <property type="entry name" value="Ice-binding_C"/>
</dbReference>
<name>A0A4V0Z403_9BURK</name>
<sequence length="234" mass="25066">MQCKDVPGWARAAAATVLLCAASGSAIADTYRITTRAAGDNGLFSLGSMFELPGPEATGPYEWRLTTEFSTPEFEHGGQIAQVVAFDVAMSLELTVGGAHYSTVQDNAIVRLQYFSSFQGGPLYDMRYSVYFTPPQTANHAQLTQSFLIDPMLLAPADLLSPVSLAIPQIASAAFEADSYYQDLDNYLFLGFAHGAATTFSYEVSMVPEPASYAMTLLGCAVVAGAAWRRRAAA</sequence>
<dbReference type="NCBIfam" id="TIGR02595">
    <property type="entry name" value="PEP_CTERM"/>
    <property type="match status" value="1"/>
</dbReference>
<evidence type="ECO:0000313" key="4">
    <source>
        <dbReference type="Proteomes" id="UP000290637"/>
    </source>
</evidence>
<dbReference type="EMBL" id="CP035913">
    <property type="protein sequence ID" value="QBE65243.1"/>
    <property type="molecule type" value="Genomic_DNA"/>
</dbReference>
<keyword evidence="1" id="KW-0732">Signal</keyword>
<accession>A0A4V0Z403</accession>
<evidence type="ECO:0000313" key="3">
    <source>
        <dbReference type="EMBL" id="QBE65243.1"/>
    </source>
</evidence>
<dbReference type="Pfam" id="PF07589">
    <property type="entry name" value="PEP-CTERM"/>
    <property type="match status" value="1"/>
</dbReference>
<dbReference type="Proteomes" id="UP000290637">
    <property type="component" value="Chromosome"/>
</dbReference>
<dbReference type="RefSeq" id="WP_130188354.1">
    <property type="nucleotide sequence ID" value="NZ_CP035913.1"/>
</dbReference>
<gene>
    <name evidence="3" type="ORF">EWM63_21430</name>
</gene>
<dbReference type="AlphaFoldDB" id="A0A4V0Z403"/>
<evidence type="ECO:0000256" key="1">
    <source>
        <dbReference type="SAM" id="SignalP"/>
    </source>
</evidence>
<dbReference type="KEGG" id="plue:EWM63_21430"/>
<reference evidence="3 4" key="1">
    <citation type="submission" date="2019-02" db="EMBL/GenBank/DDBJ databases">
        <title>Draft Genome Sequences of Six Type Strains of the Genus Massilia.</title>
        <authorList>
            <person name="Miess H."/>
            <person name="Frediansyhah A."/>
            <person name="Gross H."/>
        </authorList>
    </citation>
    <scope>NUCLEOTIDE SEQUENCE [LARGE SCALE GENOMIC DNA]</scope>
    <source>
        <strain evidence="3 4">DSM 17473</strain>
    </source>
</reference>
<organism evidence="3 4">
    <name type="scientific">Pseudoduganella lutea</name>
    <dbReference type="NCBI Taxonomy" id="321985"/>
    <lineage>
        <taxon>Bacteria</taxon>
        <taxon>Pseudomonadati</taxon>
        <taxon>Pseudomonadota</taxon>
        <taxon>Betaproteobacteria</taxon>
        <taxon>Burkholderiales</taxon>
        <taxon>Oxalobacteraceae</taxon>
        <taxon>Telluria group</taxon>
        <taxon>Pseudoduganella</taxon>
    </lineage>
</organism>
<protein>
    <submittedName>
        <fullName evidence="3">PEP-CTERM sorting domain-containing protein</fullName>
    </submittedName>
</protein>
<evidence type="ECO:0000259" key="2">
    <source>
        <dbReference type="Pfam" id="PF07589"/>
    </source>
</evidence>
<feature type="signal peptide" evidence="1">
    <location>
        <begin position="1"/>
        <end position="28"/>
    </location>
</feature>
<keyword evidence="4" id="KW-1185">Reference proteome</keyword>
<feature type="domain" description="Ice-binding protein C-terminal" evidence="2">
    <location>
        <begin position="207"/>
        <end position="231"/>
    </location>
</feature>